<dbReference type="AlphaFoldDB" id="A0A517NIT1"/>
<evidence type="ECO:0000256" key="2">
    <source>
        <dbReference type="SAM" id="MobiDB-lite"/>
    </source>
</evidence>
<evidence type="ECO:0000256" key="3">
    <source>
        <dbReference type="SAM" id="Phobius"/>
    </source>
</evidence>
<feature type="transmembrane region" description="Helical" evidence="3">
    <location>
        <begin position="155"/>
        <end position="178"/>
    </location>
</feature>
<sequence length="454" mass="50383">MATERPLRTPEEKQRPLKPTHHCGFPGANKIRFTIPSSSWGDPEGGKWEDSPIRDTKRILRFNGAGQTMPANMIQMIWGQVMKEGSSYAPNTGCTSSDPSKEARKPAEGHSTSLTRIYARVDRIFCAITAVQTTIIFAVAMIVPPSRWLESDGLVGLSIWLSLTLGTLVCVIPSALTFRFAGQPIVRHSFAVAQVAWSAILIHLCGGIAAVQLCILVSLALLSLYRDVRVLLTASFISGADYLIRSNLWPQSLYGDRVMLPYEWLEHLNWLILTTGFFALTSHRSHQDVQKLCKAEQSLDTARTELASRDKVEDERQKAAAEKETAICENALNSAFAGSLTTDPDALQAITAMLKRISFSINLLHEKAAKSRVTTLVKASRTLNDRKEDLADYLTKDSRGTHFPSMLAELTQKLSSERDDHQRELQTIQKTVQTLSQLIGNAVTPNEKFESCEK</sequence>
<feature type="compositionally biased region" description="Basic and acidic residues" evidence="2">
    <location>
        <begin position="1"/>
        <end position="15"/>
    </location>
</feature>
<accession>A0A517NIT1</accession>
<feature type="region of interest" description="Disordered" evidence="2">
    <location>
        <begin position="88"/>
        <end position="108"/>
    </location>
</feature>
<evidence type="ECO:0000313" key="5">
    <source>
        <dbReference type="Proteomes" id="UP000318538"/>
    </source>
</evidence>
<keyword evidence="1" id="KW-0175">Coiled coil</keyword>
<dbReference type="EMBL" id="CP036525">
    <property type="protein sequence ID" value="QDT06953.1"/>
    <property type="molecule type" value="Genomic_DNA"/>
</dbReference>
<keyword evidence="3" id="KW-1133">Transmembrane helix</keyword>
<gene>
    <name evidence="4" type="ORF">K227x_53770</name>
</gene>
<feature type="compositionally biased region" description="Basic and acidic residues" evidence="2">
    <location>
        <begin position="99"/>
        <end position="108"/>
    </location>
</feature>
<organism evidence="4 5">
    <name type="scientific">Rubripirellula lacrimiformis</name>
    <dbReference type="NCBI Taxonomy" id="1930273"/>
    <lineage>
        <taxon>Bacteria</taxon>
        <taxon>Pseudomonadati</taxon>
        <taxon>Planctomycetota</taxon>
        <taxon>Planctomycetia</taxon>
        <taxon>Pirellulales</taxon>
        <taxon>Pirellulaceae</taxon>
        <taxon>Rubripirellula</taxon>
    </lineage>
</organism>
<dbReference type="Proteomes" id="UP000318538">
    <property type="component" value="Chromosome"/>
</dbReference>
<feature type="region of interest" description="Disordered" evidence="2">
    <location>
        <begin position="1"/>
        <end position="28"/>
    </location>
</feature>
<feature type="transmembrane region" description="Helical" evidence="3">
    <location>
        <begin position="124"/>
        <end position="143"/>
    </location>
</feature>
<feature type="compositionally biased region" description="Polar residues" evidence="2">
    <location>
        <begin position="88"/>
        <end position="98"/>
    </location>
</feature>
<keyword evidence="3" id="KW-0472">Membrane</keyword>
<evidence type="ECO:0000256" key="1">
    <source>
        <dbReference type="SAM" id="Coils"/>
    </source>
</evidence>
<feature type="coiled-coil region" evidence="1">
    <location>
        <begin position="411"/>
        <end position="438"/>
    </location>
</feature>
<protein>
    <submittedName>
        <fullName evidence="4">Uncharacterized protein</fullName>
    </submittedName>
</protein>
<proteinExistence type="predicted"/>
<feature type="transmembrane region" description="Helical" evidence="3">
    <location>
        <begin position="190"/>
        <end position="222"/>
    </location>
</feature>
<name>A0A517NIT1_9BACT</name>
<keyword evidence="5" id="KW-1185">Reference proteome</keyword>
<keyword evidence="3" id="KW-0812">Transmembrane</keyword>
<evidence type="ECO:0000313" key="4">
    <source>
        <dbReference type="EMBL" id="QDT06953.1"/>
    </source>
</evidence>
<reference evidence="4 5" key="1">
    <citation type="submission" date="2019-02" db="EMBL/GenBank/DDBJ databases">
        <title>Deep-cultivation of Planctomycetes and their phenomic and genomic characterization uncovers novel biology.</title>
        <authorList>
            <person name="Wiegand S."/>
            <person name="Jogler M."/>
            <person name="Boedeker C."/>
            <person name="Pinto D."/>
            <person name="Vollmers J."/>
            <person name="Rivas-Marin E."/>
            <person name="Kohn T."/>
            <person name="Peeters S.H."/>
            <person name="Heuer A."/>
            <person name="Rast P."/>
            <person name="Oberbeckmann S."/>
            <person name="Bunk B."/>
            <person name="Jeske O."/>
            <person name="Meyerdierks A."/>
            <person name="Storesund J.E."/>
            <person name="Kallscheuer N."/>
            <person name="Luecker S."/>
            <person name="Lage O.M."/>
            <person name="Pohl T."/>
            <person name="Merkel B.J."/>
            <person name="Hornburger P."/>
            <person name="Mueller R.-W."/>
            <person name="Bruemmer F."/>
            <person name="Labrenz M."/>
            <person name="Spormann A.M."/>
            <person name="Op den Camp H."/>
            <person name="Overmann J."/>
            <person name="Amann R."/>
            <person name="Jetten M.S.M."/>
            <person name="Mascher T."/>
            <person name="Medema M.H."/>
            <person name="Devos D.P."/>
            <person name="Kaster A.-K."/>
            <person name="Ovreas L."/>
            <person name="Rohde M."/>
            <person name="Galperin M.Y."/>
            <person name="Jogler C."/>
        </authorList>
    </citation>
    <scope>NUCLEOTIDE SEQUENCE [LARGE SCALE GENOMIC DNA]</scope>
    <source>
        <strain evidence="4 5">K22_7</strain>
    </source>
</reference>
<dbReference type="KEGG" id="rlc:K227x_53770"/>